<gene>
    <name evidence="1" type="ORF">L6452_03380</name>
</gene>
<sequence length="70" mass="8005">MGKRNIDLTDTVLNEKDKAAAVEYESRHKRYNRDHRHYDDQKETDDGEVWSQGAVVAALIPGVNIVKCFS</sequence>
<comment type="caution">
    <text evidence="1">The sequence shown here is derived from an EMBL/GenBank/DDBJ whole genome shotgun (WGS) entry which is preliminary data.</text>
</comment>
<keyword evidence="2" id="KW-1185">Reference proteome</keyword>
<dbReference type="Proteomes" id="UP001055879">
    <property type="component" value="Linkage Group LG01"/>
</dbReference>
<reference evidence="1 2" key="2">
    <citation type="journal article" date="2022" name="Mol. Ecol. Resour.">
        <title>The genomes of chicory, endive, great burdock and yacon provide insights into Asteraceae paleo-polyploidization history and plant inulin production.</title>
        <authorList>
            <person name="Fan W."/>
            <person name="Wang S."/>
            <person name="Wang H."/>
            <person name="Wang A."/>
            <person name="Jiang F."/>
            <person name="Liu H."/>
            <person name="Zhao H."/>
            <person name="Xu D."/>
            <person name="Zhang Y."/>
        </authorList>
    </citation>
    <scope>NUCLEOTIDE SEQUENCE [LARGE SCALE GENOMIC DNA]</scope>
    <source>
        <strain evidence="2">cv. Niubang</strain>
    </source>
</reference>
<protein>
    <submittedName>
        <fullName evidence="1">Uncharacterized protein</fullName>
    </submittedName>
</protein>
<name>A0ACB9FLP6_ARCLA</name>
<accession>A0ACB9FLP6</accession>
<reference evidence="2" key="1">
    <citation type="journal article" date="2022" name="Mol. Ecol. Resour.">
        <title>The genomes of chicory, endive, great burdock and yacon provide insights into Asteraceae palaeo-polyploidization history and plant inulin production.</title>
        <authorList>
            <person name="Fan W."/>
            <person name="Wang S."/>
            <person name="Wang H."/>
            <person name="Wang A."/>
            <person name="Jiang F."/>
            <person name="Liu H."/>
            <person name="Zhao H."/>
            <person name="Xu D."/>
            <person name="Zhang Y."/>
        </authorList>
    </citation>
    <scope>NUCLEOTIDE SEQUENCE [LARGE SCALE GENOMIC DNA]</scope>
    <source>
        <strain evidence="2">cv. Niubang</strain>
    </source>
</reference>
<dbReference type="EMBL" id="CM042047">
    <property type="protein sequence ID" value="KAI3772199.1"/>
    <property type="molecule type" value="Genomic_DNA"/>
</dbReference>
<proteinExistence type="predicted"/>
<evidence type="ECO:0000313" key="1">
    <source>
        <dbReference type="EMBL" id="KAI3772199.1"/>
    </source>
</evidence>
<organism evidence="1 2">
    <name type="scientific">Arctium lappa</name>
    <name type="common">Greater burdock</name>
    <name type="synonym">Lappa major</name>
    <dbReference type="NCBI Taxonomy" id="4217"/>
    <lineage>
        <taxon>Eukaryota</taxon>
        <taxon>Viridiplantae</taxon>
        <taxon>Streptophyta</taxon>
        <taxon>Embryophyta</taxon>
        <taxon>Tracheophyta</taxon>
        <taxon>Spermatophyta</taxon>
        <taxon>Magnoliopsida</taxon>
        <taxon>eudicotyledons</taxon>
        <taxon>Gunneridae</taxon>
        <taxon>Pentapetalae</taxon>
        <taxon>asterids</taxon>
        <taxon>campanulids</taxon>
        <taxon>Asterales</taxon>
        <taxon>Asteraceae</taxon>
        <taxon>Carduoideae</taxon>
        <taxon>Cardueae</taxon>
        <taxon>Arctiinae</taxon>
        <taxon>Arctium</taxon>
    </lineage>
</organism>
<evidence type="ECO:0000313" key="2">
    <source>
        <dbReference type="Proteomes" id="UP001055879"/>
    </source>
</evidence>